<name>A0A151AJA9_9EURY</name>
<organism evidence="1 2">
    <name type="scientific">Halalkalicoccus paucihalophilus</name>
    <dbReference type="NCBI Taxonomy" id="1008153"/>
    <lineage>
        <taxon>Archaea</taxon>
        <taxon>Methanobacteriati</taxon>
        <taxon>Methanobacteriota</taxon>
        <taxon>Stenosarchaea group</taxon>
        <taxon>Halobacteria</taxon>
        <taxon>Halobacteriales</taxon>
        <taxon>Halococcaceae</taxon>
        <taxon>Halalkalicoccus</taxon>
    </lineage>
</organism>
<keyword evidence="2" id="KW-1185">Reference proteome</keyword>
<dbReference type="AlphaFoldDB" id="A0A151AJA9"/>
<reference evidence="1 2" key="1">
    <citation type="submission" date="2016-02" db="EMBL/GenBank/DDBJ databases">
        <title>Genome sequence of Halalkalicoccus paucihalophilus DSM 24557.</title>
        <authorList>
            <person name="Poehlein A."/>
            <person name="Daniel R."/>
        </authorList>
    </citation>
    <scope>NUCLEOTIDE SEQUENCE [LARGE SCALE GENOMIC DNA]</scope>
    <source>
        <strain evidence="1 2">DSM 24557</strain>
    </source>
</reference>
<dbReference type="InterPro" id="IPR036390">
    <property type="entry name" value="WH_DNA-bd_sf"/>
</dbReference>
<dbReference type="OrthoDB" id="306709at2157"/>
<dbReference type="PATRIC" id="fig|1008153.3.peg.271"/>
<evidence type="ECO:0000313" key="2">
    <source>
        <dbReference type="Proteomes" id="UP000075321"/>
    </source>
</evidence>
<accession>A0A151AJA9</accession>
<dbReference type="EMBL" id="LTAZ01000001">
    <property type="protein sequence ID" value="KYH27600.1"/>
    <property type="molecule type" value="Genomic_DNA"/>
</dbReference>
<evidence type="ECO:0008006" key="3">
    <source>
        <dbReference type="Google" id="ProtNLM"/>
    </source>
</evidence>
<comment type="caution">
    <text evidence="1">The sequence shown here is derived from an EMBL/GenBank/DDBJ whole genome shotgun (WGS) entry which is preliminary data.</text>
</comment>
<dbReference type="Pfam" id="PF20024">
    <property type="entry name" value="DUF6432"/>
    <property type="match status" value="1"/>
</dbReference>
<dbReference type="Gene3D" id="1.10.10.10">
    <property type="entry name" value="Winged helix-like DNA-binding domain superfamily/Winged helix DNA-binding domain"/>
    <property type="match status" value="1"/>
</dbReference>
<dbReference type="SUPFAM" id="SSF46785">
    <property type="entry name" value="Winged helix' DNA-binding domain"/>
    <property type="match status" value="1"/>
</dbReference>
<dbReference type="RefSeq" id="WP_066378555.1">
    <property type="nucleotide sequence ID" value="NZ_LTAZ01000001.1"/>
</dbReference>
<sequence>MGAKRAYRNRTDSEVAVLDALIERPEGGMTVLELRTRTDVTIDELETALGNLKRADLISVEKNGDRTVILPDESVVPDPERKEEPSIIERIRDRLPF</sequence>
<dbReference type="InterPro" id="IPR045490">
    <property type="entry name" value="DUF6432"/>
</dbReference>
<evidence type="ECO:0000313" key="1">
    <source>
        <dbReference type="EMBL" id="KYH27600.1"/>
    </source>
</evidence>
<gene>
    <name evidence="1" type="ORF">HAPAU_02680</name>
</gene>
<proteinExistence type="predicted"/>
<protein>
    <recommendedName>
        <fullName evidence="3">MarR family transcriptional regulator</fullName>
    </recommendedName>
</protein>
<dbReference type="Proteomes" id="UP000075321">
    <property type="component" value="Unassembled WGS sequence"/>
</dbReference>
<dbReference type="InterPro" id="IPR036388">
    <property type="entry name" value="WH-like_DNA-bd_sf"/>
</dbReference>